<dbReference type="PANTHER" id="PTHR14155:SF530">
    <property type="entry name" value="RING-H2 FINGER PROTEIN ATL39"/>
    <property type="match status" value="1"/>
</dbReference>
<comment type="subcellular location">
    <subcellularLocation>
        <location evidence="2">Membrane</location>
        <topology evidence="2">Single-pass membrane protein</topology>
    </subcellularLocation>
</comment>
<evidence type="ECO:0000256" key="14">
    <source>
        <dbReference type="PROSITE-ProRule" id="PRU00175"/>
    </source>
</evidence>
<evidence type="ECO:0000256" key="8">
    <source>
        <dbReference type="ARBA" id="ARBA00022771"/>
    </source>
</evidence>
<keyword evidence="7" id="KW-0479">Metal-binding</keyword>
<dbReference type="InterPro" id="IPR011016">
    <property type="entry name" value="Znf_RING-CH"/>
</dbReference>
<evidence type="ECO:0000256" key="13">
    <source>
        <dbReference type="ARBA" id="ARBA00024209"/>
    </source>
</evidence>
<dbReference type="EC" id="2.3.2.27" evidence="4"/>
<dbReference type="PANTHER" id="PTHR14155">
    <property type="entry name" value="RING FINGER DOMAIN-CONTAINING"/>
    <property type="match status" value="1"/>
</dbReference>
<keyword evidence="11 15" id="KW-1133">Transmembrane helix</keyword>
<keyword evidence="8 14" id="KW-0863">Zinc-finger</keyword>
<reference evidence="18 19" key="1">
    <citation type="journal article" date="2014" name="Science">
        <title>Plant genetics. Early allopolyploid evolution in the post-Neolithic Brassica napus oilseed genome.</title>
        <authorList>
            <person name="Chalhoub B."/>
            <person name="Denoeud F."/>
            <person name="Liu S."/>
            <person name="Parkin I.A."/>
            <person name="Tang H."/>
            <person name="Wang X."/>
            <person name="Chiquet J."/>
            <person name="Belcram H."/>
            <person name="Tong C."/>
            <person name="Samans B."/>
            <person name="Correa M."/>
            <person name="Da Silva C."/>
            <person name="Just J."/>
            <person name="Falentin C."/>
            <person name="Koh C.S."/>
            <person name="Le Clainche I."/>
            <person name="Bernard M."/>
            <person name="Bento P."/>
            <person name="Noel B."/>
            <person name="Labadie K."/>
            <person name="Alberti A."/>
            <person name="Charles M."/>
            <person name="Arnaud D."/>
            <person name="Guo H."/>
            <person name="Daviaud C."/>
            <person name="Alamery S."/>
            <person name="Jabbari K."/>
            <person name="Zhao M."/>
            <person name="Edger P.P."/>
            <person name="Chelaifa H."/>
            <person name="Tack D."/>
            <person name="Lassalle G."/>
            <person name="Mestiri I."/>
            <person name="Schnel N."/>
            <person name="Le Paslier M.C."/>
            <person name="Fan G."/>
            <person name="Renault V."/>
            <person name="Bayer P.E."/>
            <person name="Golicz A.A."/>
            <person name="Manoli S."/>
            <person name="Lee T.H."/>
            <person name="Thi V.H."/>
            <person name="Chalabi S."/>
            <person name="Hu Q."/>
            <person name="Fan C."/>
            <person name="Tollenaere R."/>
            <person name="Lu Y."/>
            <person name="Battail C."/>
            <person name="Shen J."/>
            <person name="Sidebottom C.H."/>
            <person name="Wang X."/>
            <person name="Canaguier A."/>
            <person name="Chauveau A."/>
            <person name="Berard A."/>
            <person name="Deniot G."/>
            <person name="Guan M."/>
            <person name="Liu Z."/>
            <person name="Sun F."/>
            <person name="Lim Y.P."/>
            <person name="Lyons E."/>
            <person name="Town C.D."/>
            <person name="Bancroft I."/>
            <person name="Wang X."/>
            <person name="Meng J."/>
            <person name="Ma J."/>
            <person name="Pires J.C."/>
            <person name="King G.J."/>
            <person name="Brunel D."/>
            <person name="Delourme R."/>
            <person name="Renard M."/>
            <person name="Aury J.M."/>
            <person name="Adams K.L."/>
            <person name="Batley J."/>
            <person name="Snowdon R.J."/>
            <person name="Tost J."/>
            <person name="Edwards D."/>
            <person name="Zhou Y."/>
            <person name="Hua W."/>
            <person name="Sharpe A.G."/>
            <person name="Paterson A.H."/>
            <person name="Guan C."/>
            <person name="Wincker P."/>
        </authorList>
    </citation>
    <scope>NUCLEOTIDE SEQUENCE [LARGE SCALE GENOMIC DNA]</scope>
    <source>
        <strain evidence="19">cv. Darmor-bzh</strain>
    </source>
</reference>
<evidence type="ECO:0000313" key="18">
    <source>
        <dbReference type="EMBL" id="CDY48058.1"/>
    </source>
</evidence>
<keyword evidence="9" id="KW-0833">Ubl conjugation pathway</keyword>
<dbReference type="InterPro" id="IPR013083">
    <property type="entry name" value="Znf_RING/FYVE/PHD"/>
</dbReference>
<keyword evidence="6 15" id="KW-0812">Transmembrane</keyword>
<evidence type="ECO:0000256" key="5">
    <source>
        <dbReference type="ARBA" id="ARBA00022679"/>
    </source>
</evidence>
<dbReference type="SUPFAM" id="SSF57850">
    <property type="entry name" value="RING/U-box"/>
    <property type="match status" value="1"/>
</dbReference>
<dbReference type="InterPro" id="IPR001841">
    <property type="entry name" value="Znf_RING"/>
</dbReference>
<protein>
    <recommendedName>
        <fullName evidence="4">RING-type E3 ubiquitin transferase</fullName>
        <ecNumber evidence="4">2.3.2.27</ecNumber>
    </recommendedName>
</protein>
<dbReference type="SMART" id="SM00744">
    <property type="entry name" value="RINGv"/>
    <property type="match status" value="1"/>
</dbReference>
<evidence type="ECO:0000256" key="6">
    <source>
        <dbReference type="ARBA" id="ARBA00022692"/>
    </source>
</evidence>
<evidence type="ECO:0000256" key="11">
    <source>
        <dbReference type="ARBA" id="ARBA00022989"/>
    </source>
</evidence>
<reference evidence="17" key="3">
    <citation type="submission" date="2021-01" db="EMBL/GenBank/DDBJ databases">
        <authorList>
            <consortium name="Genoscope - CEA"/>
            <person name="William W."/>
        </authorList>
    </citation>
    <scope>NUCLEOTIDE SEQUENCE</scope>
</reference>
<dbReference type="EMBL" id="LK032751">
    <property type="protein sequence ID" value="CDY48058.1"/>
    <property type="molecule type" value="Genomic_DNA"/>
</dbReference>
<dbReference type="GO" id="GO:0061630">
    <property type="term" value="F:ubiquitin protein ligase activity"/>
    <property type="evidence" value="ECO:0007669"/>
    <property type="project" value="UniProtKB-EC"/>
</dbReference>
<keyword evidence="12 15" id="KW-0472">Membrane</keyword>
<dbReference type="AlphaFoldDB" id="A0A078IFZ6"/>
<evidence type="ECO:0000256" key="10">
    <source>
        <dbReference type="ARBA" id="ARBA00022833"/>
    </source>
</evidence>
<dbReference type="EMBL" id="HG994363">
    <property type="protein sequence ID" value="CAF2043257.1"/>
    <property type="molecule type" value="Genomic_DNA"/>
</dbReference>
<sequence>MSYFRRNEGTIVFALASLAFIAFYCINYCFRRCRNRDVALAAGDTEEAVFSPIRPPRGLDAKGVQSIPSFIYTEANGIGPGHGELVCAVCLNEYKEDEMLRLILPCGHVFHVHCVDIWFSYRSTCPICRADVIVDPVY</sequence>
<feature type="transmembrane region" description="Helical" evidence="15">
    <location>
        <begin position="12"/>
        <end position="30"/>
    </location>
</feature>
<evidence type="ECO:0000256" key="9">
    <source>
        <dbReference type="ARBA" id="ARBA00022786"/>
    </source>
</evidence>
<accession>A0A078IFZ6</accession>
<dbReference type="PROSITE" id="PS50089">
    <property type="entry name" value="ZF_RING_2"/>
    <property type="match status" value="1"/>
</dbReference>
<dbReference type="GO" id="GO:0008270">
    <property type="term" value="F:zinc ion binding"/>
    <property type="evidence" value="ECO:0007669"/>
    <property type="project" value="UniProtKB-KW"/>
</dbReference>
<keyword evidence="19" id="KW-1185">Reference proteome</keyword>
<dbReference type="InterPro" id="IPR053238">
    <property type="entry name" value="RING-H2_zinc_finger"/>
</dbReference>
<evidence type="ECO:0000256" key="1">
    <source>
        <dbReference type="ARBA" id="ARBA00000900"/>
    </source>
</evidence>
<evidence type="ECO:0000259" key="16">
    <source>
        <dbReference type="PROSITE" id="PS50089"/>
    </source>
</evidence>
<dbReference type="GO" id="GO:0016020">
    <property type="term" value="C:membrane"/>
    <property type="evidence" value="ECO:0007669"/>
    <property type="project" value="UniProtKB-SubCell"/>
</dbReference>
<dbReference type="SMR" id="A0A078IFZ6"/>
<dbReference type="OrthoDB" id="8062037at2759"/>
<evidence type="ECO:0000256" key="12">
    <source>
        <dbReference type="ARBA" id="ARBA00023136"/>
    </source>
</evidence>
<dbReference type="Proteomes" id="UP001295469">
    <property type="component" value="Chromosome A09"/>
</dbReference>
<gene>
    <name evidence="18" type="primary">BnaA09g23000D</name>
    <name evidence="17" type="ORF">DARMORV10_A09P29570.1</name>
    <name evidence="18" type="ORF">GSBRNA2T00088715001</name>
</gene>
<evidence type="ECO:0000313" key="19">
    <source>
        <dbReference type="Proteomes" id="UP000028999"/>
    </source>
</evidence>
<evidence type="ECO:0000256" key="2">
    <source>
        <dbReference type="ARBA" id="ARBA00004167"/>
    </source>
</evidence>
<keyword evidence="10" id="KW-0862">Zinc</keyword>
<name>A0A078IFZ6_BRANA</name>
<reference evidence="18" key="2">
    <citation type="submission" date="2014-06" db="EMBL/GenBank/DDBJ databases">
        <authorList>
            <person name="Genoscope - CEA"/>
        </authorList>
    </citation>
    <scope>NUCLEOTIDE SEQUENCE</scope>
</reference>
<dbReference type="Gene3D" id="3.30.40.10">
    <property type="entry name" value="Zinc/RING finger domain, C3HC4 (zinc finger)"/>
    <property type="match status" value="1"/>
</dbReference>
<dbReference type="OMA" id="NYYIRRC"/>
<evidence type="ECO:0000256" key="3">
    <source>
        <dbReference type="ARBA" id="ARBA00004906"/>
    </source>
</evidence>
<evidence type="ECO:0000256" key="15">
    <source>
        <dbReference type="SAM" id="Phobius"/>
    </source>
</evidence>
<dbReference type="PaxDb" id="3708-A0A078IFZ6"/>
<dbReference type="FunFam" id="3.30.40.10:FF:000187">
    <property type="entry name" value="E3 ubiquitin-protein ligase ATL6"/>
    <property type="match status" value="1"/>
</dbReference>
<comment type="pathway">
    <text evidence="3">Protein modification; protein ubiquitination.</text>
</comment>
<dbReference type="KEGG" id="bna:106359722"/>
<feature type="domain" description="RING-type" evidence="16">
    <location>
        <begin position="87"/>
        <end position="129"/>
    </location>
</feature>
<dbReference type="Gramene" id="CDY48058">
    <property type="protein sequence ID" value="CDY48058"/>
    <property type="gene ID" value="GSBRNA2T00088715001"/>
</dbReference>
<organism evidence="18 19">
    <name type="scientific">Brassica napus</name>
    <name type="common">Rape</name>
    <dbReference type="NCBI Taxonomy" id="3708"/>
    <lineage>
        <taxon>Eukaryota</taxon>
        <taxon>Viridiplantae</taxon>
        <taxon>Streptophyta</taxon>
        <taxon>Embryophyta</taxon>
        <taxon>Tracheophyta</taxon>
        <taxon>Spermatophyta</taxon>
        <taxon>Magnoliopsida</taxon>
        <taxon>eudicotyledons</taxon>
        <taxon>Gunneridae</taxon>
        <taxon>Pentapetalae</taxon>
        <taxon>rosids</taxon>
        <taxon>malvids</taxon>
        <taxon>Brassicales</taxon>
        <taxon>Brassicaceae</taxon>
        <taxon>Brassiceae</taxon>
        <taxon>Brassica</taxon>
    </lineage>
</organism>
<proteinExistence type="inferred from homology"/>
<keyword evidence="5" id="KW-0808">Transferase</keyword>
<comment type="catalytic activity">
    <reaction evidence="1">
        <text>S-ubiquitinyl-[E2 ubiquitin-conjugating enzyme]-L-cysteine + [acceptor protein]-L-lysine = [E2 ubiquitin-conjugating enzyme]-L-cysteine + N(6)-ubiquitinyl-[acceptor protein]-L-lysine.</text>
        <dbReference type="EC" id="2.3.2.27"/>
    </reaction>
</comment>
<comment type="similarity">
    <text evidence="13">Belongs to the RING-type zinc finger family. ATL subfamily.</text>
</comment>
<evidence type="ECO:0000313" key="17">
    <source>
        <dbReference type="EMBL" id="CAF2043257.1"/>
    </source>
</evidence>
<dbReference type="Proteomes" id="UP000028999">
    <property type="component" value="Unassembled WGS sequence"/>
</dbReference>
<evidence type="ECO:0000256" key="7">
    <source>
        <dbReference type="ARBA" id="ARBA00022723"/>
    </source>
</evidence>
<dbReference type="Pfam" id="PF13639">
    <property type="entry name" value="zf-RING_2"/>
    <property type="match status" value="1"/>
</dbReference>
<evidence type="ECO:0000256" key="4">
    <source>
        <dbReference type="ARBA" id="ARBA00012483"/>
    </source>
</evidence>
<dbReference type="SMART" id="SM00184">
    <property type="entry name" value="RING"/>
    <property type="match status" value="1"/>
</dbReference>